<name>A0A1H6SPJ6_9FIRM</name>
<protein>
    <submittedName>
        <fullName evidence="1">Uncharacterized protein</fullName>
    </submittedName>
</protein>
<organism evidence="1 2">
    <name type="scientific">Sharpea azabuensis</name>
    <dbReference type="NCBI Taxonomy" id="322505"/>
    <lineage>
        <taxon>Bacteria</taxon>
        <taxon>Bacillati</taxon>
        <taxon>Bacillota</taxon>
        <taxon>Erysipelotrichia</taxon>
        <taxon>Erysipelotrichales</taxon>
        <taxon>Coprobacillaceae</taxon>
        <taxon>Sharpea</taxon>
    </lineage>
</organism>
<keyword evidence="2" id="KW-1185">Reference proteome</keyword>
<dbReference type="GeneID" id="54120085"/>
<proteinExistence type="predicted"/>
<evidence type="ECO:0000313" key="2">
    <source>
        <dbReference type="Proteomes" id="UP000183028"/>
    </source>
</evidence>
<reference evidence="2" key="1">
    <citation type="submission" date="2016-10" db="EMBL/GenBank/DDBJ databases">
        <authorList>
            <person name="Varghese N."/>
        </authorList>
    </citation>
    <scope>NUCLEOTIDE SEQUENCE [LARGE SCALE GENOMIC DNA]</scope>
    <source>
        <strain evidence="2">DSM 20406</strain>
    </source>
</reference>
<dbReference type="Proteomes" id="UP000183028">
    <property type="component" value="Unassembled WGS sequence"/>
</dbReference>
<evidence type="ECO:0000313" key="1">
    <source>
        <dbReference type="EMBL" id="SEI65950.1"/>
    </source>
</evidence>
<dbReference type="RefSeq" id="WP_074731717.1">
    <property type="nucleotide sequence ID" value="NZ_FNYK01000015.1"/>
</dbReference>
<dbReference type="EMBL" id="FNYK01000015">
    <property type="protein sequence ID" value="SEI65950.1"/>
    <property type="molecule type" value="Genomic_DNA"/>
</dbReference>
<accession>A0A1H6SPJ6</accession>
<dbReference type="AlphaFoldDB" id="A0A1H6SPJ6"/>
<gene>
    <name evidence="1" type="ORF">SAMN04487834_101511</name>
</gene>
<sequence>MAEKKTKRKAHYKTNRYQKAMTIRADPTMVDQFKEFADDADISQGELFEQVFRDFLDHMLVEEGYIDRIRKQAFARREEEMSEEEGNE</sequence>